<protein>
    <submittedName>
        <fullName evidence="3">D-alanyl-D-alanine carboxypeptidase</fullName>
    </submittedName>
</protein>
<accession>A0A917A746</accession>
<dbReference type="AlphaFoldDB" id="A0A917A746"/>
<dbReference type="Pfam" id="PF02557">
    <property type="entry name" value="VanY"/>
    <property type="match status" value="1"/>
</dbReference>
<dbReference type="RefSeq" id="WP_068992137.1">
    <property type="nucleotide sequence ID" value="NZ_BMJN01000019.1"/>
</dbReference>
<feature type="compositionally biased region" description="Low complexity" evidence="1">
    <location>
        <begin position="34"/>
        <end position="43"/>
    </location>
</feature>
<dbReference type="OrthoDB" id="9792074at2"/>
<dbReference type="PANTHER" id="PTHR34385">
    <property type="entry name" value="D-ALANYL-D-ALANINE CARBOXYPEPTIDASE"/>
    <property type="match status" value="1"/>
</dbReference>
<reference evidence="3" key="2">
    <citation type="submission" date="2020-09" db="EMBL/GenBank/DDBJ databases">
        <authorList>
            <person name="Sun Q."/>
            <person name="Zhou Y."/>
        </authorList>
    </citation>
    <scope>NUCLEOTIDE SEQUENCE</scope>
    <source>
        <strain evidence="3">CGMCC 1.15533</strain>
    </source>
</reference>
<dbReference type="CDD" id="cd14852">
    <property type="entry name" value="LD-carboxypeptidase"/>
    <property type="match status" value="1"/>
</dbReference>
<dbReference type="Proteomes" id="UP000660801">
    <property type="component" value="Unassembled WGS sequence"/>
</dbReference>
<feature type="domain" description="D-alanyl-D-alanine carboxypeptidase-like core" evidence="2">
    <location>
        <begin position="106"/>
        <end position="227"/>
    </location>
</feature>
<dbReference type="InterPro" id="IPR003709">
    <property type="entry name" value="VanY-like_core_dom"/>
</dbReference>
<organism evidence="3 4">
    <name type="scientific">Streptococcus himalayensis</name>
    <dbReference type="NCBI Taxonomy" id="1888195"/>
    <lineage>
        <taxon>Bacteria</taxon>
        <taxon>Bacillati</taxon>
        <taxon>Bacillota</taxon>
        <taxon>Bacilli</taxon>
        <taxon>Lactobacillales</taxon>
        <taxon>Streptococcaceae</taxon>
        <taxon>Streptococcus</taxon>
    </lineage>
</organism>
<dbReference type="GO" id="GO:0004180">
    <property type="term" value="F:carboxypeptidase activity"/>
    <property type="evidence" value="ECO:0007669"/>
    <property type="project" value="UniProtKB-KW"/>
</dbReference>
<keyword evidence="3" id="KW-0645">Protease</keyword>
<keyword evidence="4" id="KW-1185">Reference proteome</keyword>
<dbReference type="GO" id="GO:0006508">
    <property type="term" value="P:proteolysis"/>
    <property type="evidence" value="ECO:0007669"/>
    <property type="project" value="InterPro"/>
</dbReference>
<gene>
    <name evidence="3" type="primary">vanYb</name>
    <name evidence="3" type="ORF">GCM10011510_12310</name>
</gene>
<evidence type="ECO:0000259" key="2">
    <source>
        <dbReference type="Pfam" id="PF02557"/>
    </source>
</evidence>
<evidence type="ECO:0000256" key="1">
    <source>
        <dbReference type="SAM" id="MobiDB-lite"/>
    </source>
</evidence>
<evidence type="ECO:0000313" key="3">
    <source>
        <dbReference type="EMBL" id="GGE32527.1"/>
    </source>
</evidence>
<dbReference type="Gene3D" id="3.30.1380.10">
    <property type="match status" value="1"/>
</dbReference>
<reference evidence="3" key="1">
    <citation type="journal article" date="2014" name="Int. J. Syst. Evol. Microbiol.">
        <title>Complete genome sequence of Corynebacterium casei LMG S-19264T (=DSM 44701T), isolated from a smear-ripened cheese.</title>
        <authorList>
            <consortium name="US DOE Joint Genome Institute (JGI-PGF)"/>
            <person name="Walter F."/>
            <person name="Albersmeier A."/>
            <person name="Kalinowski J."/>
            <person name="Ruckert C."/>
        </authorList>
    </citation>
    <scope>NUCLEOTIDE SEQUENCE</scope>
    <source>
        <strain evidence="3">CGMCC 1.15533</strain>
    </source>
</reference>
<name>A0A917A746_9STRE</name>
<feature type="region of interest" description="Disordered" evidence="1">
    <location>
        <begin position="27"/>
        <end position="67"/>
    </location>
</feature>
<dbReference type="PANTHER" id="PTHR34385:SF1">
    <property type="entry name" value="PEPTIDOGLYCAN L-ALANYL-D-GLUTAMATE ENDOPEPTIDASE CWLK"/>
    <property type="match status" value="1"/>
</dbReference>
<dbReference type="PROSITE" id="PS51257">
    <property type="entry name" value="PROKAR_LIPOPROTEIN"/>
    <property type="match status" value="1"/>
</dbReference>
<evidence type="ECO:0000313" key="4">
    <source>
        <dbReference type="Proteomes" id="UP000660801"/>
    </source>
</evidence>
<dbReference type="InterPro" id="IPR009045">
    <property type="entry name" value="Zn_M74/Hedgehog-like"/>
</dbReference>
<sequence length="252" mass="28041">MKKIKWISAIGTILLLTACSFQKHSSVEEKAESSKTAPTSASTKEAKKQTGDFSTEAADARSTSPTMDKTVSYNGSYYSVQGKYGEVLVVNKHYPLSPDYNPGEDPEAQASLLELIAAMQEQGYAISDQYSGFRSYDTQSSLYQNYVARDGQAAADRYSARPGYSEHQTGLAYDLIDTSGNLVQEKKASKWLLKHAAEYGFVVRYLYGKEKETGYMPEEWHLRYVGKEAKDIAKSGLTLEEYYGFTGGDYED</sequence>
<keyword evidence="3" id="KW-0378">Hydrolase</keyword>
<comment type="caution">
    <text evidence="3">The sequence shown here is derived from an EMBL/GenBank/DDBJ whole genome shotgun (WGS) entry which is preliminary data.</text>
</comment>
<dbReference type="SUPFAM" id="SSF55166">
    <property type="entry name" value="Hedgehog/DD-peptidase"/>
    <property type="match status" value="1"/>
</dbReference>
<dbReference type="InterPro" id="IPR058193">
    <property type="entry name" value="VanY/YodJ_core_dom"/>
</dbReference>
<keyword evidence="3" id="KW-0121">Carboxypeptidase</keyword>
<dbReference type="NCBIfam" id="NF041194">
    <property type="entry name" value="LD_carboxy_LdcB"/>
    <property type="match status" value="1"/>
</dbReference>
<dbReference type="EMBL" id="BMJN01000019">
    <property type="protein sequence ID" value="GGE32527.1"/>
    <property type="molecule type" value="Genomic_DNA"/>
</dbReference>
<dbReference type="InterPro" id="IPR052179">
    <property type="entry name" value="DD-CPase-like"/>
</dbReference>
<proteinExistence type="predicted"/>